<dbReference type="Proteomes" id="UP001232445">
    <property type="component" value="Unassembled WGS sequence"/>
</dbReference>
<evidence type="ECO:0000313" key="2">
    <source>
        <dbReference type="EMBL" id="MDQ0339514.1"/>
    </source>
</evidence>
<feature type="domain" description="Bypass of forespore C C-terminal" evidence="1">
    <location>
        <begin position="51"/>
        <end position="118"/>
    </location>
</feature>
<comment type="caution">
    <text evidence="2">The sequence shown here is derived from an EMBL/GenBank/DDBJ whole genome shotgun (WGS) entry which is preliminary data.</text>
</comment>
<dbReference type="EMBL" id="JAUSUQ010000008">
    <property type="protein sequence ID" value="MDQ0339514.1"/>
    <property type="molecule type" value="Genomic_DNA"/>
</dbReference>
<dbReference type="InterPro" id="IPR038117">
    <property type="entry name" value="BofC_C_sf"/>
</dbReference>
<sequence length="124" mass="14276">MSIWRKLKKLLRSRKGLIALATILICLTVYAMMFTGADEESREVMSYEQGQLFFGLSKEGVLTLYQGPPEDNQVIETFFRIDTDLLKSELPEEKLRQLKTGIRINNAEDYETVIATFKPFAAEY</sequence>
<evidence type="ECO:0000313" key="3">
    <source>
        <dbReference type="Proteomes" id="UP001232445"/>
    </source>
</evidence>
<name>A0ABU0CUE4_9BACI</name>
<keyword evidence="3" id="KW-1185">Reference proteome</keyword>
<dbReference type="RefSeq" id="WP_307339601.1">
    <property type="nucleotide sequence ID" value="NZ_JAUSUQ010000008.1"/>
</dbReference>
<dbReference type="Gene3D" id="3.30.70.1740">
    <property type="entry name" value="Bypass-of-forespore C, C-terminal domain"/>
    <property type="match status" value="1"/>
</dbReference>
<evidence type="ECO:0000259" key="1">
    <source>
        <dbReference type="Pfam" id="PF08955"/>
    </source>
</evidence>
<protein>
    <recommendedName>
        <fullName evidence="1">Bypass of forespore C C-terminal domain-containing protein</fullName>
    </recommendedName>
</protein>
<dbReference type="Pfam" id="PF08955">
    <property type="entry name" value="BofC_C"/>
    <property type="match status" value="1"/>
</dbReference>
<proteinExistence type="predicted"/>
<gene>
    <name evidence="2" type="ORF">J2S00_002302</name>
</gene>
<reference evidence="2 3" key="1">
    <citation type="submission" date="2023-07" db="EMBL/GenBank/DDBJ databases">
        <title>Genomic Encyclopedia of Type Strains, Phase IV (KMG-IV): sequencing the most valuable type-strain genomes for metagenomic binning, comparative biology and taxonomic classification.</title>
        <authorList>
            <person name="Goeker M."/>
        </authorList>
    </citation>
    <scope>NUCLEOTIDE SEQUENCE [LARGE SCALE GENOMIC DNA]</scope>
    <source>
        <strain evidence="2 3">DSM 17740</strain>
    </source>
</reference>
<dbReference type="InterPro" id="IPR015050">
    <property type="entry name" value="BofC_C"/>
</dbReference>
<accession>A0ABU0CUE4</accession>
<organism evidence="2 3">
    <name type="scientific">Caldalkalibacillus uzonensis</name>
    <dbReference type="NCBI Taxonomy" id="353224"/>
    <lineage>
        <taxon>Bacteria</taxon>
        <taxon>Bacillati</taxon>
        <taxon>Bacillota</taxon>
        <taxon>Bacilli</taxon>
        <taxon>Bacillales</taxon>
        <taxon>Bacillaceae</taxon>
        <taxon>Caldalkalibacillus</taxon>
    </lineage>
</organism>